<evidence type="ECO:0000256" key="1">
    <source>
        <dbReference type="SAM" id="MobiDB-lite"/>
    </source>
</evidence>
<organism evidence="2 3">
    <name type="scientific">Dichotomopilus funicola</name>
    <dbReference type="NCBI Taxonomy" id="1934379"/>
    <lineage>
        <taxon>Eukaryota</taxon>
        <taxon>Fungi</taxon>
        <taxon>Dikarya</taxon>
        <taxon>Ascomycota</taxon>
        <taxon>Pezizomycotina</taxon>
        <taxon>Sordariomycetes</taxon>
        <taxon>Sordariomycetidae</taxon>
        <taxon>Sordariales</taxon>
        <taxon>Chaetomiaceae</taxon>
        <taxon>Dichotomopilus</taxon>
    </lineage>
</organism>
<feature type="region of interest" description="Disordered" evidence="1">
    <location>
        <begin position="423"/>
        <end position="498"/>
    </location>
</feature>
<name>A0AAN6UXM7_9PEZI</name>
<feature type="region of interest" description="Disordered" evidence="1">
    <location>
        <begin position="1"/>
        <end position="23"/>
    </location>
</feature>
<feature type="compositionally biased region" description="Acidic residues" evidence="1">
    <location>
        <begin position="570"/>
        <end position="579"/>
    </location>
</feature>
<accession>A0AAN6UXM7</accession>
<feature type="compositionally biased region" description="Basic and acidic residues" evidence="1">
    <location>
        <begin position="162"/>
        <end position="172"/>
    </location>
</feature>
<dbReference type="GeneID" id="87818411"/>
<comment type="caution">
    <text evidence="2">The sequence shown here is derived from an EMBL/GenBank/DDBJ whole genome shotgun (WGS) entry which is preliminary data.</text>
</comment>
<feature type="compositionally biased region" description="Pro residues" evidence="1">
    <location>
        <begin position="139"/>
        <end position="159"/>
    </location>
</feature>
<feature type="region of interest" description="Disordered" evidence="1">
    <location>
        <begin position="37"/>
        <end position="354"/>
    </location>
</feature>
<gene>
    <name evidence="2" type="ORF">C8A04DRAFT_31583</name>
</gene>
<protein>
    <submittedName>
        <fullName evidence="2">Uncharacterized protein</fullName>
    </submittedName>
</protein>
<proteinExistence type="predicted"/>
<feature type="compositionally biased region" description="Basic and acidic residues" evidence="1">
    <location>
        <begin position="118"/>
        <end position="131"/>
    </location>
</feature>
<feature type="compositionally biased region" description="Low complexity" evidence="1">
    <location>
        <begin position="427"/>
        <end position="498"/>
    </location>
</feature>
<feature type="compositionally biased region" description="Low complexity" evidence="1">
    <location>
        <begin position="317"/>
        <end position="343"/>
    </location>
</feature>
<reference evidence="2" key="1">
    <citation type="journal article" date="2023" name="Mol. Phylogenet. Evol.">
        <title>Genome-scale phylogeny and comparative genomics of the fungal order Sordariales.</title>
        <authorList>
            <person name="Hensen N."/>
            <person name="Bonometti L."/>
            <person name="Westerberg I."/>
            <person name="Brannstrom I.O."/>
            <person name="Guillou S."/>
            <person name="Cros-Aarteil S."/>
            <person name="Calhoun S."/>
            <person name="Haridas S."/>
            <person name="Kuo A."/>
            <person name="Mondo S."/>
            <person name="Pangilinan J."/>
            <person name="Riley R."/>
            <person name="LaButti K."/>
            <person name="Andreopoulos B."/>
            <person name="Lipzen A."/>
            <person name="Chen C."/>
            <person name="Yan M."/>
            <person name="Daum C."/>
            <person name="Ng V."/>
            <person name="Clum A."/>
            <person name="Steindorff A."/>
            <person name="Ohm R.A."/>
            <person name="Martin F."/>
            <person name="Silar P."/>
            <person name="Natvig D.O."/>
            <person name="Lalanne C."/>
            <person name="Gautier V."/>
            <person name="Ament-Velasquez S.L."/>
            <person name="Kruys A."/>
            <person name="Hutchinson M.I."/>
            <person name="Powell A.J."/>
            <person name="Barry K."/>
            <person name="Miller A.N."/>
            <person name="Grigoriev I.V."/>
            <person name="Debuchy R."/>
            <person name="Gladieux P."/>
            <person name="Hiltunen Thoren M."/>
            <person name="Johannesson H."/>
        </authorList>
    </citation>
    <scope>NUCLEOTIDE SEQUENCE</scope>
    <source>
        <strain evidence="2">CBS 141.50</strain>
    </source>
</reference>
<reference evidence="2" key="2">
    <citation type="submission" date="2023-05" db="EMBL/GenBank/DDBJ databases">
        <authorList>
            <consortium name="Lawrence Berkeley National Laboratory"/>
            <person name="Steindorff A."/>
            <person name="Hensen N."/>
            <person name="Bonometti L."/>
            <person name="Westerberg I."/>
            <person name="Brannstrom I.O."/>
            <person name="Guillou S."/>
            <person name="Cros-Aarteil S."/>
            <person name="Calhoun S."/>
            <person name="Haridas S."/>
            <person name="Kuo A."/>
            <person name="Mondo S."/>
            <person name="Pangilinan J."/>
            <person name="Riley R."/>
            <person name="Labutti K."/>
            <person name="Andreopoulos B."/>
            <person name="Lipzen A."/>
            <person name="Chen C."/>
            <person name="Yanf M."/>
            <person name="Daum C."/>
            <person name="Ng V."/>
            <person name="Clum A."/>
            <person name="Ohm R."/>
            <person name="Martin F."/>
            <person name="Silar P."/>
            <person name="Natvig D."/>
            <person name="Lalanne C."/>
            <person name="Gautier V."/>
            <person name="Ament-Velasquez S.L."/>
            <person name="Kruys A."/>
            <person name="Hutchinson M.I."/>
            <person name="Powell A.J."/>
            <person name="Barry K."/>
            <person name="Miller A.N."/>
            <person name="Grigoriev I.V."/>
            <person name="Debuchy R."/>
            <person name="Gladieux P."/>
            <person name="Thoren M.H."/>
            <person name="Johannesson H."/>
        </authorList>
    </citation>
    <scope>NUCLEOTIDE SEQUENCE</scope>
    <source>
        <strain evidence="2">CBS 141.50</strain>
    </source>
</reference>
<feature type="region of interest" description="Disordered" evidence="1">
    <location>
        <begin position="544"/>
        <end position="579"/>
    </location>
</feature>
<dbReference type="EMBL" id="MU853621">
    <property type="protein sequence ID" value="KAK4140920.1"/>
    <property type="molecule type" value="Genomic_DNA"/>
</dbReference>
<dbReference type="RefSeq" id="XP_062634291.1">
    <property type="nucleotide sequence ID" value="XM_062781798.1"/>
</dbReference>
<feature type="compositionally biased region" description="Low complexity" evidence="1">
    <location>
        <begin position="246"/>
        <end position="263"/>
    </location>
</feature>
<feature type="compositionally biased region" description="Gly residues" evidence="1">
    <location>
        <begin position="547"/>
        <end position="559"/>
    </location>
</feature>
<dbReference type="AlphaFoldDB" id="A0AAN6UXM7"/>
<keyword evidence="3" id="KW-1185">Reference proteome</keyword>
<dbReference type="Proteomes" id="UP001302676">
    <property type="component" value="Unassembled WGS sequence"/>
</dbReference>
<sequence>MPRDLLRAMTGGMSKKPGEPPLQPMITSQAIEEIEDALGDVGRGTDYPMARKRRGSSSSKDDTQPTGPPPVPPKHKLLRQIPVFESGTSLPLPRVRGASAPEHTTDDHEWNAGCKNLLFDEDRDQGNRQEGNDFDLLIPPMPTWSPPPVPPPHTTPWYPPQELRHEVGDENSHQPVETTTAAPIVTRRPPSASAPPKPTPKYSLFPKLGNRDPAKIMSSSPSPRASPKPPAIPDRNPARMRQVSGVSMAASDVSRASSSSYVAGGELPRPIQSSDLIPDASTIPPPPAFRHNWDTPNRARARGAVNPATSHHAGYTGRPVGSRPRPQPRPQQGQTTQTVPQGRDSLTAGAFPEPTIPVLFPEAINTATRAAFRQPMTTTSARDSTAFQTGQFTYYPVMSPYEAEAAIGSGGTPSGVYQTVTTLPDPARGTTTTASSESTATSRPTTAVTATGSSTSTISTVSSMSTLRSTFAPTPQSASTQTSTPTPTSTSTAIPTPASMSAARMFPALDHDLMSAEQAAAAVEAARHVRNTIFIDCGFDMPPVQGGDEGGAGKGGNGGMNRSSSYYGEEKEEEKEEKK</sequence>
<evidence type="ECO:0000313" key="3">
    <source>
        <dbReference type="Proteomes" id="UP001302676"/>
    </source>
</evidence>
<evidence type="ECO:0000313" key="2">
    <source>
        <dbReference type="EMBL" id="KAK4140920.1"/>
    </source>
</evidence>